<evidence type="ECO:0000256" key="5">
    <source>
        <dbReference type="SAM" id="Phobius"/>
    </source>
</evidence>
<comment type="subcellular location">
    <subcellularLocation>
        <location evidence="1">Membrane</location>
        <topology evidence="1">Multi-pass membrane protein</topology>
    </subcellularLocation>
</comment>
<dbReference type="InterPro" id="IPR019109">
    <property type="entry name" value="MamF_MmsF"/>
</dbReference>
<keyword evidence="4 5" id="KW-0472">Membrane</keyword>
<proteinExistence type="predicted"/>
<feature type="non-terminal residue" evidence="6">
    <location>
        <position position="1"/>
    </location>
</feature>
<evidence type="ECO:0000256" key="1">
    <source>
        <dbReference type="ARBA" id="ARBA00004141"/>
    </source>
</evidence>
<reference evidence="6" key="1">
    <citation type="submission" date="2020-02" db="EMBL/GenBank/DDBJ databases">
        <authorList>
            <person name="Meier V. D."/>
        </authorList>
    </citation>
    <scope>NUCLEOTIDE SEQUENCE</scope>
    <source>
        <strain evidence="6">AVDCRST_MAG01</strain>
    </source>
</reference>
<gene>
    <name evidence="6" type="ORF">AVDCRST_MAG01-01-4426</name>
</gene>
<organism evidence="6">
    <name type="scientific">uncultured Rubrobacteraceae bacterium</name>
    <dbReference type="NCBI Taxonomy" id="349277"/>
    <lineage>
        <taxon>Bacteria</taxon>
        <taxon>Bacillati</taxon>
        <taxon>Actinomycetota</taxon>
        <taxon>Rubrobacteria</taxon>
        <taxon>Rubrobacterales</taxon>
        <taxon>Rubrobacteraceae</taxon>
        <taxon>environmental samples</taxon>
    </lineage>
</organism>
<sequence length="95" mass="10575">PVAALIVWLVYRERSSKVAFNALQSAAYQGAWLAILGIGWSLTILLTFVLIGFLLIPAMMILTLVPFAHMGYAAYKVSKEGEYRYPVVADLIQNR</sequence>
<protein>
    <recommendedName>
        <fullName evidence="7">DUF4870 domain-containing protein</fullName>
    </recommendedName>
</protein>
<evidence type="ECO:0008006" key="7">
    <source>
        <dbReference type="Google" id="ProtNLM"/>
    </source>
</evidence>
<feature type="transmembrane region" description="Helical" evidence="5">
    <location>
        <begin position="31"/>
        <end position="56"/>
    </location>
</feature>
<dbReference type="AlphaFoldDB" id="A0A6J4QMY4"/>
<evidence type="ECO:0000256" key="2">
    <source>
        <dbReference type="ARBA" id="ARBA00022692"/>
    </source>
</evidence>
<evidence type="ECO:0000313" key="6">
    <source>
        <dbReference type="EMBL" id="CAA9449605.1"/>
    </source>
</evidence>
<dbReference type="Pfam" id="PF09685">
    <property type="entry name" value="MamF_MmsF"/>
    <property type="match status" value="1"/>
</dbReference>
<evidence type="ECO:0000256" key="4">
    <source>
        <dbReference type="ARBA" id="ARBA00023136"/>
    </source>
</evidence>
<evidence type="ECO:0000256" key="3">
    <source>
        <dbReference type="ARBA" id="ARBA00022989"/>
    </source>
</evidence>
<keyword evidence="3 5" id="KW-1133">Transmembrane helix</keyword>
<name>A0A6J4QMY4_9ACTN</name>
<dbReference type="EMBL" id="CADCUW010000573">
    <property type="protein sequence ID" value="CAA9449605.1"/>
    <property type="molecule type" value="Genomic_DNA"/>
</dbReference>
<keyword evidence="2 5" id="KW-0812">Transmembrane</keyword>
<accession>A0A6J4QMY4</accession>